<dbReference type="CDD" id="cd15904">
    <property type="entry name" value="TSPO_MBR"/>
    <property type="match status" value="1"/>
</dbReference>
<dbReference type="AlphaFoldDB" id="A0A2T4MEH8"/>
<keyword evidence="5 6" id="KW-0472">Membrane</keyword>
<evidence type="ECO:0000256" key="6">
    <source>
        <dbReference type="SAM" id="Phobius"/>
    </source>
</evidence>
<dbReference type="GO" id="GO:0016020">
    <property type="term" value="C:membrane"/>
    <property type="evidence" value="ECO:0007669"/>
    <property type="project" value="UniProtKB-SubCell"/>
</dbReference>
<sequence length="156" mass="17749">MSKRMKFEQFVRAIGPLLGGQVVGRVIVRHARDDYKETKTPPYSPPGYVFPIVWSVLYTSMGIAHACVSNKKPSRFMSIMYMTQLAFNYAWAIIYFKFKWRGIAVINSFLLLGAVIVTTVQFFKKHKVAGVLLFPYVAWCAFASYLATGNYLLNKA</sequence>
<feature type="transmembrane region" description="Helical" evidence="6">
    <location>
        <begin position="102"/>
        <end position="123"/>
    </location>
</feature>
<protein>
    <submittedName>
        <fullName evidence="7">Tryptophan-rich sensory protein</fullName>
    </submittedName>
</protein>
<organism evidence="7 8">
    <name type="scientific">Staphylococcus agnetis</name>
    <dbReference type="NCBI Taxonomy" id="985762"/>
    <lineage>
        <taxon>Bacteria</taxon>
        <taxon>Bacillati</taxon>
        <taxon>Bacillota</taxon>
        <taxon>Bacilli</taxon>
        <taxon>Bacillales</taxon>
        <taxon>Staphylococcaceae</taxon>
        <taxon>Staphylococcus</taxon>
    </lineage>
</organism>
<dbReference type="Gene3D" id="1.20.1260.100">
    <property type="entry name" value="TspO/MBR protein"/>
    <property type="match status" value="1"/>
</dbReference>
<accession>A0A2T4MEH8</accession>
<evidence type="ECO:0000256" key="5">
    <source>
        <dbReference type="ARBA" id="ARBA00023136"/>
    </source>
</evidence>
<evidence type="ECO:0000256" key="4">
    <source>
        <dbReference type="ARBA" id="ARBA00022989"/>
    </source>
</evidence>
<evidence type="ECO:0000313" key="7">
    <source>
        <dbReference type="EMBL" id="NJI01774.1"/>
    </source>
</evidence>
<keyword evidence="3 6" id="KW-0812">Transmembrane</keyword>
<evidence type="ECO:0000256" key="2">
    <source>
        <dbReference type="ARBA" id="ARBA00007524"/>
    </source>
</evidence>
<comment type="caution">
    <text evidence="7">The sequence shown here is derived from an EMBL/GenBank/DDBJ whole genome shotgun (WGS) entry which is preliminary data.</text>
</comment>
<dbReference type="Proteomes" id="UP000646308">
    <property type="component" value="Unassembled WGS sequence"/>
</dbReference>
<dbReference type="EMBL" id="WMFL01000041">
    <property type="protein sequence ID" value="NJI01774.1"/>
    <property type="molecule type" value="Genomic_DNA"/>
</dbReference>
<dbReference type="RefSeq" id="WP_107368523.1">
    <property type="nucleotide sequence ID" value="NZ_CP045927.1"/>
</dbReference>
<name>A0A2T4MEH8_9STAP</name>
<evidence type="ECO:0000256" key="3">
    <source>
        <dbReference type="ARBA" id="ARBA00022692"/>
    </source>
</evidence>
<dbReference type="PANTHER" id="PTHR10057">
    <property type="entry name" value="PERIPHERAL-TYPE BENZODIAZEPINE RECEPTOR"/>
    <property type="match status" value="1"/>
</dbReference>
<feature type="transmembrane region" description="Helical" evidence="6">
    <location>
        <begin position="79"/>
        <end position="96"/>
    </location>
</feature>
<dbReference type="FunFam" id="1.20.1260.100:FF:000001">
    <property type="entry name" value="translocator protein 2"/>
    <property type="match status" value="1"/>
</dbReference>
<proteinExistence type="inferred from homology"/>
<dbReference type="Pfam" id="PF03073">
    <property type="entry name" value="TspO_MBR"/>
    <property type="match status" value="1"/>
</dbReference>
<evidence type="ECO:0000256" key="1">
    <source>
        <dbReference type="ARBA" id="ARBA00004141"/>
    </source>
</evidence>
<feature type="transmembrane region" description="Helical" evidence="6">
    <location>
        <begin position="48"/>
        <end position="67"/>
    </location>
</feature>
<reference evidence="7" key="1">
    <citation type="submission" date="2019-11" db="EMBL/GenBank/DDBJ databases">
        <title>Whole genome comparisons of Staphylococcus agnetis isolates from cattle and chickens.</title>
        <authorList>
            <person name="Rhoads D."/>
            <person name="Shwani A."/>
            <person name="Adkins P."/>
            <person name="Calcutt M."/>
            <person name="Middleton J."/>
        </authorList>
    </citation>
    <scope>NUCLEOTIDE SEQUENCE</scope>
    <source>
        <strain evidence="7">1387</strain>
    </source>
</reference>
<dbReference type="GeneID" id="57692803"/>
<comment type="similarity">
    <text evidence="2">Belongs to the TspO/BZRP family.</text>
</comment>
<keyword evidence="4 6" id="KW-1133">Transmembrane helix</keyword>
<dbReference type="InterPro" id="IPR004307">
    <property type="entry name" value="TspO_MBR"/>
</dbReference>
<comment type="subcellular location">
    <subcellularLocation>
        <location evidence="1">Membrane</location>
        <topology evidence="1">Multi-pass membrane protein</topology>
    </subcellularLocation>
</comment>
<dbReference type="PIRSF" id="PIRSF005859">
    <property type="entry name" value="PBR"/>
    <property type="match status" value="1"/>
</dbReference>
<feature type="transmembrane region" description="Helical" evidence="6">
    <location>
        <begin position="130"/>
        <end position="153"/>
    </location>
</feature>
<gene>
    <name evidence="7" type="ORF">GLV84_02700</name>
</gene>
<dbReference type="InterPro" id="IPR038330">
    <property type="entry name" value="TspO/MBR-related_sf"/>
</dbReference>
<dbReference type="GO" id="GO:0033013">
    <property type="term" value="P:tetrapyrrole metabolic process"/>
    <property type="evidence" value="ECO:0007669"/>
    <property type="project" value="UniProtKB-ARBA"/>
</dbReference>
<dbReference type="PANTHER" id="PTHR10057:SF0">
    <property type="entry name" value="TRANSLOCATOR PROTEIN"/>
    <property type="match status" value="1"/>
</dbReference>
<evidence type="ECO:0000313" key="8">
    <source>
        <dbReference type="Proteomes" id="UP000646308"/>
    </source>
</evidence>